<gene>
    <name evidence="3" type="ORF">GCM10011503_10530</name>
</gene>
<proteinExistence type="predicted"/>
<sequence length="217" mass="22512">MSKITRREISLASGMAAAVALSAGALIAFSADASPAAEPGNVAPAFTGTTSTGEEVSLSDFAGKTVVLEWTNDGCPFVKKHYAEPPKNMQTLQSEDAAGDDVVWLQIISSKPGSQGYVSGAEANAINEGRGATPDHVILDPSGDIGRLYDAKTTPHMFVIKGDSEIAYAGAIDSIRSARVEDIETADNYVRAALGAVEAGEPVQVASSKPYGCSVKY</sequence>
<feature type="domain" description="Thioredoxin" evidence="2">
    <location>
        <begin position="37"/>
        <end position="195"/>
    </location>
</feature>
<feature type="signal peptide" evidence="1">
    <location>
        <begin position="1"/>
        <end position="33"/>
    </location>
</feature>
<comment type="caution">
    <text evidence="3">The sequence shown here is derived from an EMBL/GenBank/DDBJ whole genome shotgun (WGS) entry which is preliminary data.</text>
</comment>
<dbReference type="EMBL" id="BMKF01000001">
    <property type="protein sequence ID" value="GGB63708.1"/>
    <property type="molecule type" value="Genomic_DNA"/>
</dbReference>
<protein>
    <submittedName>
        <fullName evidence="3">Thioredoxin family protein</fullName>
    </submittedName>
</protein>
<evidence type="ECO:0000313" key="4">
    <source>
        <dbReference type="Proteomes" id="UP000628854"/>
    </source>
</evidence>
<dbReference type="InterPro" id="IPR013740">
    <property type="entry name" value="Redoxin"/>
</dbReference>
<dbReference type="PANTHER" id="PTHR43640:SF1">
    <property type="entry name" value="THIOREDOXIN-DEPENDENT PEROXIREDOXIN"/>
    <property type="match status" value="1"/>
</dbReference>
<keyword evidence="4" id="KW-1185">Reference proteome</keyword>
<dbReference type="Pfam" id="PF08534">
    <property type="entry name" value="Redoxin"/>
    <property type="match status" value="1"/>
</dbReference>
<dbReference type="InterPro" id="IPR036249">
    <property type="entry name" value="Thioredoxin-like_sf"/>
</dbReference>
<accession>A0ABQ1JAA1</accession>
<dbReference type="PROSITE" id="PS51352">
    <property type="entry name" value="THIOREDOXIN_2"/>
    <property type="match status" value="1"/>
</dbReference>
<dbReference type="PANTHER" id="PTHR43640">
    <property type="entry name" value="OS07G0260300 PROTEIN"/>
    <property type="match status" value="1"/>
</dbReference>
<name>A0ABQ1JAA1_9PROT</name>
<dbReference type="Gene3D" id="3.40.30.10">
    <property type="entry name" value="Glutaredoxin"/>
    <property type="match status" value="1"/>
</dbReference>
<organism evidence="3 4">
    <name type="scientific">Henriciella pelagia</name>
    <dbReference type="NCBI Taxonomy" id="1977912"/>
    <lineage>
        <taxon>Bacteria</taxon>
        <taxon>Pseudomonadati</taxon>
        <taxon>Pseudomonadota</taxon>
        <taxon>Alphaproteobacteria</taxon>
        <taxon>Hyphomonadales</taxon>
        <taxon>Hyphomonadaceae</taxon>
        <taxon>Henriciella</taxon>
    </lineage>
</organism>
<evidence type="ECO:0000259" key="2">
    <source>
        <dbReference type="PROSITE" id="PS51352"/>
    </source>
</evidence>
<dbReference type="InterPro" id="IPR013766">
    <property type="entry name" value="Thioredoxin_domain"/>
</dbReference>
<evidence type="ECO:0000313" key="3">
    <source>
        <dbReference type="EMBL" id="GGB63708.1"/>
    </source>
</evidence>
<dbReference type="RefSeq" id="WP_084391540.1">
    <property type="nucleotide sequence ID" value="NZ_BMKF01000001.1"/>
</dbReference>
<reference evidence="4" key="1">
    <citation type="journal article" date="2019" name="Int. J. Syst. Evol. Microbiol.">
        <title>The Global Catalogue of Microorganisms (GCM) 10K type strain sequencing project: providing services to taxonomists for standard genome sequencing and annotation.</title>
        <authorList>
            <consortium name="The Broad Institute Genomics Platform"/>
            <consortium name="The Broad Institute Genome Sequencing Center for Infectious Disease"/>
            <person name="Wu L."/>
            <person name="Ma J."/>
        </authorList>
    </citation>
    <scope>NUCLEOTIDE SEQUENCE [LARGE SCALE GENOMIC DNA]</scope>
    <source>
        <strain evidence="4">CGMCC 1.15928</strain>
    </source>
</reference>
<dbReference type="PROSITE" id="PS51318">
    <property type="entry name" value="TAT"/>
    <property type="match status" value="1"/>
</dbReference>
<dbReference type="InterPro" id="IPR006311">
    <property type="entry name" value="TAT_signal"/>
</dbReference>
<dbReference type="InterPro" id="IPR047262">
    <property type="entry name" value="PRX-like1"/>
</dbReference>
<feature type="chain" id="PRO_5046066486" evidence="1">
    <location>
        <begin position="34"/>
        <end position="217"/>
    </location>
</feature>
<dbReference type="SUPFAM" id="SSF52833">
    <property type="entry name" value="Thioredoxin-like"/>
    <property type="match status" value="1"/>
</dbReference>
<evidence type="ECO:0000256" key="1">
    <source>
        <dbReference type="SAM" id="SignalP"/>
    </source>
</evidence>
<keyword evidence="1" id="KW-0732">Signal</keyword>
<dbReference type="Proteomes" id="UP000628854">
    <property type="component" value="Unassembled WGS sequence"/>
</dbReference>